<accession>A0A7L1GYC2</accession>
<dbReference type="Proteomes" id="UP000557230">
    <property type="component" value="Unassembled WGS sequence"/>
</dbReference>
<dbReference type="SMART" id="SM00326">
    <property type="entry name" value="SH3"/>
    <property type="match status" value="1"/>
</dbReference>
<dbReference type="InterPro" id="IPR036034">
    <property type="entry name" value="PDZ_sf"/>
</dbReference>
<sequence>AMQQVLDNLMGLPGTPGAADLDLIFLRGIMESPIVRSLAKAHERLEETKLEAVRGDNVELVQEILRDLGQLARQDSAAAELARILREPHFQSLMETHDSVASKSYETPPPSPILDPTFSSQPVPPDAVRMVGIRKTAGENLGVTFRVERGELVIARILHGGMVAQQGLLHVGDVIREVNGREVGSDPRALQETLRHASGSVVLKILPSYQEPHPPRQGPSPPPPASLSLVTPPGPQVFVKCHFDYDPATDSLIPCKEAGLKFMAGDLLQIVNQDDPNWWQACHVEGGSAGLVPSQLLEEKRKAFVKRDGEVTPGSASPVPSAGALCGSLSGKRKKRMMYLTTKNAEFDRHELLIYEEVARMPPFRRKTLVLIGAQGVGRRSLKNKLIMSDQARYGTTIPYTSRKPKESERDGQGYRFVSRGEMEADIKAGRYLEHGEYEGNLYGTKIDSIRAVVEAGKMCILDVNPQAVKVLRTAEFVPYVVFIEAPSPEMLRAMNRAALESGVATKQLTEADARRTVEESSRIQRGYGHYFDLSLTNDDLERTFSKLREAMDSLRAQPQWVPVSWVY</sequence>
<dbReference type="Gene3D" id="2.30.30.40">
    <property type="entry name" value="SH3 Domains"/>
    <property type="match status" value="1"/>
</dbReference>
<dbReference type="InterPro" id="IPR036892">
    <property type="entry name" value="L27_dom_sf"/>
</dbReference>
<reference evidence="12 13" key="1">
    <citation type="submission" date="2019-09" db="EMBL/GenBank/DDBJ databases">
        <title>Bird 10,000 Genomes (B10K) Project - Family phase.</title>
        <authorList>
            <person name="Zhang G."/>
        </authorList>
    </citation>
    <scope>NUCLEOTIDE SEQUENCE [LARGE SCALE GENOMIC DNA]</scope>
    <source>
        <strain evidence="12">B10K-DU-001-78</strain>
        <tissue evidence="12">Muscle</tissue>
    </source>
</reference>
<keyword evidence="3 6" id="KW-0728">SH3 domain</keyword>
<feature type="domain" description="SH3" evidence="8">
    <location>
        <begin position="234"/>
        <end position="302"/>
    </location>
</feature>
<evidence type="ECO:0000259" key="9">
    <source>
        <dbReference type="PROSITE" id="PS50052"/>
    </source>
</evidence>
<evidence type="ECO:0000256" key="4">
    <source>
        <dbReference type="ARBA" id="ARBA00022553"/>
    </source>
</evidence>
<dbReference type="GO" id="GO:0043226">
    <property type="term" value="C:organelle"/>
    <property type="evidence" value="ECO:0007669"/>
    <property type="project" value="UniProtKB-ARBA"/>
</dbReference>
<dbReference type="SUPFAM" id="SSF50156">
    <property type="entry name" value="PDZ domain-like"/>
    <property type="match status" value="1"/>
</dbReference>
<dbReference type="CDD" id="cd00071">
    <property type="entry name" value="GMPK"/>
    <property type="match status" value="1"/>
</dbReference>
<organism evidence="12 13">
    <name type="scientific">Indicator maculatus</name>
    <name type="common">spotted honeyguide</name>
    <dbReference type="NCBI Taxonomy" id="545262"/>
    <lineage>
        <taxon>Eukaryota</taxon>
        <taxon>Metazoa</taxon>
        <taxon>Chordata</taxon>
        <taxon>Craniata</taxon>
        <taxon>Vertebrata</taxon>
        <taxon>Euteleostomi</taxon>
        <taxon>Archelosauria</taxon>
        <taxon>Archosauria</taxon>
        <taxon>Dinosauria</taxon>
        <taxon>Saurischia</taxon>
        <taxon>Theropoda</taxon>
        <taxon>Coelurosauria</taxon>
        <taxon>Aves</taxon>
        <taxon>Neognathae</taxon>
        <taxon>Neoaves</taxon>
        <taxon>Telluraves</taxon>
        <taxon>Coraciimorphae</taxon>
        <taxon>Piciformes</taxon>
        <taxon>Indicatoridae</taxon>
        <taxon>Indicator</taxon>
    </lineage>
</organism>
<dbReference type="Gene3D" id="2.30.42.10">
    <property type="match status" value="1"/>
</dbReference>
<dbReference type="InterPro" id="IPR050716">
    <property type="entry name" value="MAGUK"/>
</dbReference>
<evidence type="ECO:0000259" key="8">
    <source>
        <dbReference type="PROSITE" id="PS50002"/>
    </source>
</evidence>
<dbReference type="OrthoDB" id="65789at2759"/>
<dbReference type="PROSITE" id="PS50106">
    <property type="entry name" value="PDZ"/>
    <property type="match status" value="1"/>
</dbReference>
<evidence type="ECO:0000256" key="7">
    <source>
        <dbReference type="SAM" id="MobiDB-lite"/>
    </source>
</evidence>
<evidence type="ECO:0000259" key="10">
    <source>
        <dbReference type="PROSITE" id="PS50106"/>
    </source>
</evidence>
<evidence type="ECO:0000259" key="11">
    <source>
        <dbReference type="PROSITE" id="PS51022"/>
    </source>
</evidence>
<proteinExistence type="inferred from homology"/>
<dbReference type="EMBL" id="VXBD01014724">
    <property type="protein sequence ID" value="NXN19028.1"/>
    <property type="molecule type" value="Genomic_DNA"/>
</dbReference>
<evidence type="ECO:0000256" key="5">
    <source>
        <dbReference type="ARBA" id="ARBA00023136"/>
    </source>
</evidence>
<dbReference type="PROSITE" id="PS50052">
    <property type="entry name" value="GUANYLATE_KINASE_2"/>
    <property type="match status" value="1"/>
</dbReference>
<feature type="domain" description="Guanylate kinase-like" evidence="9">
    <location>
        <begin position="366"/>
        <end position="553"/>
    </location>
</feature>
<feature type="domain" description="L27" evidence="11">
    <location>
        <begin position="50"/>
        <end position="108"/>
    </location>
</feature>
<dbReference type="SUPFAM" id="SSF50044">
    <property type="entry name" value="SH3-domain"/>
    <property type="match status" value="1"/>
</dbReference>
<dbReference type="InterPro" id="IPR008145">
    <property type="entry name" value="GK/Ca_channel_bsu"/>
</dbReference>
<dbReference type="FunFam" id="3.30.63.10:FF:000002">
    <property type="entry name" value="Guanylate kinase 1"/>
    <property type="match status" value="1"/>
</dbReference>
<dbReference type="Gene3D" id="1.10.287.650">
    <property type="entry name" value="L27 domain"/>
    <property type="match status" value="1"/>
</dbReference>
<dbReference type="InterPro" id="IPR008144">
    <property type="entry name" value="Guanylate_kin-like_dom"/>
</dbReference>
<dbReference type="Pfam" id="PF00595">
    <property type="entry name" value="PDZ"/>
    <property type="match status" value="1"/>
</dbReference>
<dbReference type="SUPFAM" id="SSF52540">
    <property type="entry name" value="P-loop containing nucleoside triphosphate hydrolases"/>
    <property type="match status" value="1"/>
</dbReference>
<dbReference type="Pfam" id="PF07653">
    <property type="entry name" value="SH3_2"/>
    <property type="match status" value="1"/>
</dbReference>
<dbReference type="SMART" id="SM00569">
    <property type="entry name" value="L27"/>
    <property type="match status" value="2"/>
</dbReference>
<evidence type="ECO:0000256" key="2">
    <source>
        <dbReference type="ARBA" id="ARBA00007014"/>
    </source>
</evidence>
<keyword evidence="13" id="KW-1185">Reference proteome</keyword>
<protein>
    <submittedName>
        <fullName evidence="12">MPP2 protein</fullName>
    </submittedName>
</protein>
<dbReference type="InterPro" id="IPR001452">
    <property type="entry name" value="SH3_domain"/>
</dbReference>
<evidence type="ECO:0000256" key="1">
    <source>
        <dbReference type="ARBA" id="ARBA00004370"/>
    </source>
</evidence>
<comment type="caution">
    <text evidence="12">The sequence shown here is derived from an EMBL/GenBank/DDBJ whole genome shotgun (WGS) entry which is preliminary data.</text>
</comment>
<dbReference type="GO" id="GO:0016020">
    <property type="term" value="C:membrane"/>
    <property type="evidence" value="ECO:0007669"/>
    <property type="project" value="UniProtKB-SubCell"/>
</dbReference>
<dbReference type="FunFam" id="2.30.30.40:FF:000069">
    <property type="entry name" value="MAGUK p55 subfamily member 6"/>
    <property type="match status" value="1"/>
</dbReference>
<dbReference type="FunFam" id="3.40.50.300:FF:000146">
    <property type="entry name" value="MAGUK p55 subfamily member 6 isoform X1"/>
    <property type="match status" value="1"/>
</dbReference>
<dbReference type="InterPro" id="IPR027417">
    <property type="entry name" value="P-loop_NTPase"/>
</dbReference>
<dbReference type="PROSITE" id="PS50002">
    <property type="entry name" value="SH3"/>
    <property type="match status" value="1"/>
</dbReference>
<feature type="compositionally biased region" description="Pro residues" evidence="7">
    <location>
        <begin position="215"/>
        <end position="225"/>
    </location>
</feature>
<feature type="non-terminal residue" evidence="12">
    <location>
        <position position="1"/>
    </location>
</feature>
<dbReference type="FunFam" id="2.30.42.10:FF:000047">
    <property type="entry name" value="MAGUK p55 subfamily member 6"/>
    <property type="match status" value="1"/>
</dbReference>
<gene>
    <name evidence="12" type="primary">Mpp2</name>
    <name evidence="12" type="ORF">INDMAC_R06678</name>
</gene>
<dbReference type="Gene3D" id="3.40.50.300">
    <property type="entry name" value="P-loop containing nucleotide triphosphate hydrolases"/>
    <property type="match status" value="1"/>
</dbReference>
<dbReference type="InterPro" id="IPR035602">
    <property type="entry name" value="MPP2_SH3"/>
</dbReference>
<dbReference type="InterPro" id="IPR004172">
    <property type="entry name" value="L27_dom"/>
</dbReference>
<evidence type="ECO:0000256" key="3">
    <source>
        <dbReference type="ARBA" id="ARBA00022443"/>
    </source>
</evidence>
<dbReference type="InterPro" id="IPR014775">
    <property type="entry name" value="L27_C"/>
</dbReference>
<feature type="domain" description="PDZ" evidence="10">
    <location>
        <begin position="130"/>
        <end position="209"/>
    </location>
</feature>
<dbReference type="AlphaFoldDB" id="A0A7L1GYC2"/>
<dbReference type="PROSITE" id="PS00856">
    <property type="entry name" value="GUANYLATE_KINASE_1"/>
    <property type="match status" value="1"/>
</dbReference>
<dbReference type="InterPro" id="IPR020590">
    <property type="entry name" value="Guanylate_kinase_CS"/>
</dbReference>
<dbReference type="Pfam" id="PF00625">
    <property type="entry name" value="Guanylate_kin"/>
    <property type="match status" value="1"/>
</dbReference>
<keyword evidence="5" id="KW-0472">Membrane</keyword>
<dbReference type="SMART" id="SM00228">
    <property type="entry name" value="PDZ"/>
    <property type="match status" value="1"/>
</dbReference>
<evidence type="ECO:0000313" key="13">
    <source>
        <dbReference type="Proteomes" id="UP000557230"/>
    </source>
</evidence>
<comment type="similarity">
    <text evidence="2">Belongs to the MAGUK family.</text>
</comment>
<dbReference type="Pfam" id="PF02828">
    <property type="entry name" value="L27"/>
    <property type="match status" value="2"/>
</dbReference>
<dbReference type="PROSITE" id="PS51022">
    <property type="entry name" value="L27"/>
    <property type="match status" value="2"/>
</dbReference>
<dbReference type="SUPFAM" id="SSF101288">
    <property type="entry name" value="L27 domain"/>
    <property type="match status" value="1"/>
</dbReference>
<feature type="non-terminal residue" evidence="12">
    <location>
        <position position="568"/>
    </location>
</feature>
<dbReference type="SMART" id="SM00072">
    <property type="entry name" value="GuKc"/>
    <property type="match status" value="1"/>
</dbReference>
<evidence type="ECO:0000256" key="6">
    <source>
        <dbReference type="PROSITE-ProRule" id="PRU00192"/>
    </source>
</evidence>
<name>A0A7L1GYC2_9PICI</name>
<comment type="subcellular location">
    <subcellularLocation>
        <location evidence="1">Membrane</location>
    </subcellularLocation>
</comment>
<keyword evidence="4" id="KW-0597">Phosphoprotein</keyword>
<dbReference type="InterPro" id="IPR001478">
    <property type="entry name" value="PDZ"/>
</dbReference>
<dbReference type="CDD" id="cd12037">
    <property type="entry name" value="SH3_MPP2"/>
    <property type="match status" value="1"/>
</dbReference>
<feature type="domain" description="L27" evidence="11">
    <location>
        <begin position="1"/>
        <end position="49"/>
    </location>
</feature>
<evidence type="ECO:0000313" key="12">
    <source>
        <dbReference type="EMBL" id="NXN19028.1"/>
    </source>
</evidence>
<dbReference type="InterPro" id="IPR036028">
    <property type="entry name" value="SH3-like_dom_sf"/>
</dbReference>
<feature type="region of interest" description="Disordered" evidence="7">
    <location>
        <begin position="209"/>
        <end position="231"/>
    </location>
</feature>
<dbReference type="PANTHER" id="PTHR23122">
    <property type="entry name" value="MEMBRANE-ASSOCIATED GUANYLATE KINASE MAGUK"/>
    <property type="match status" value="1"/>
</dbReference>
<dbReference type="CDD" id="cd10832">
    <property type="entry name" value="PDZ_MPP6-MPP2-like"/>
    <property type="match status" value="1"/>
</dbReference>